<dbReference type="InterPro" id="IPR036890">
    <property type="entry name" value="HATPase_C_sf"/>
</dbReference>
<feature type="domain" description="Signal transduction histidine kinase internal region" evidence="2">
    <location>
        <begin position="178"/>
        <end position="256"/>
    </location>
</feature>
<name>A0ABR7MJF3_9BACT</name>
<gene>
    <name evidence="3" type="ORF">H8B15_09705</name>
</gene>
<organism evidence="3 4">
    <name type="scientific">Hymenobacter citatus</name>
    <dbReference type="NCBI Taxonomy" id="2763506"/>
    <lineage>
        <taxon>Bacteria</taxon>
        <taxon>Pseudomonadati</taxon>
        <taxon>Bacteroidota</taxon>
        <taxon>Cytophagia</taxon>
        <taxon>Cytophagales</taxon>
        <taxon>Hymenobacteraceae</taxon>
        <taxon>Hymenobacter</taxon>
    </lineage>
</organism>
<dbReference type="InterPro" id="IPR010559">
    <property type="entry name" value="Sig_transdc_His_kin_internal"/>
</dbReference>
<feature type="transmembrane region" description="Helical" evidence="1">
    <location>
        <begin position="27"/>
        <end position="53"/>
    </location>
</feature>
<feature type="transmembrane region" description="Helical" evidence="1">
    <location>
        <begin position="94"/>
        <end position="114"/>
    </location>
</feature>
<protein>
    <submittedName>
        <fullName evidence="3">Histidine kinase</fullName>
    </submittedName>
</protein>
<reference evidence="3 4" key="1">
    <citation type="submission" date="2020-08" db="EMBL/GenBank/DDBJ databases">
        <title>Hymenobacter sp.</title>
        <authorList>
            <person name="Kim M.K."/>
        </authorList>
    </citation>
    <scope>NUCLEOTIDE SEQUENCE [LARGE SCALE GENOMIC DNA]</scope>
    <source>
        <strain evidence="3 4">BT507</strain>
    </source>
</reference>
<dbReference type="PANTHER" id="PTHR34220:SF7">
    <property type="entry name" value="SENSOR HISTIDINE KINASE YPDA"/>
    <property type="match status" value="1"/>
</dbReference>
<keyword evidence="1" id="KW-0472">Membrane</keyword>
<dbReference type="PANTHER" id="PTHR34220">
    <property type="entry name" value="SENSOR HISTIDINE KINASE YPDA"/>
    <property type="match status" value="1"/>
</dbReference>
<keyword evidence="3" id="KW-0808">Transferase</keyword>
<evidence type="ECO:0000313" key="4">
    <source>
        <dbReference type="Proteomes" id="UP000622017"/>
    </source>
</evidence>
<sequence>MISVDMRAHAKDEAPTFKKHYANELQWWQMLGFMLLLSVVLTFLFCPGCAITSEDFRLTFGYNICYTVGLWLANGYPAAWLNRKADWRQEPLRRFLLTVALSIVLSLLVIVLVNGGFRVLYHHRPLRELLEPRVWSQFILPLVTTTVISLFIHSRSFLLGWRDAAIQTERLEKEGAVARLDSLRRQVDPHFLFNSLNALTVLVEENDPARATRFIRQLAQVYRYVLDSQEREVVPLGEELAFVESYLHLQRTRLGEGIQVEIKQPDASADTLLVPPLAVQLLLENALKHNATSQRNPLHITVEIDTADRELRVANTLRPRTVAAAESTGLGLRNLQARYGFLTNQPVRIERTATEFTVALPLLTLG</sequence>
<feature type="transmembrane region" description="Helical" evidence="1">
    <location>
        <begin position="59"/>
        <end position="82"/>
    </location>
</feature>
<comment type="caution">
    <text evidence="3">The sequence shown here is derived from an EMBL/GenBank/DDBJ whole genome shotgun (WGS) entry which is preliminary data.</text>
</comment>
<evidence type="ECO:0000256" key="1">
    <source>
        <dbReference type="SAM" id="Phobius"/>
    </source>
</evidence>
<dbReference type="InterPro" id="IPR050640">
    <property type="entry name" value="Bact_2-comp_sensor_kinase"/>
</dbReference>
<dbReference type="GO" id="GO:0016301">
    <property type="term" value="F:kinase activity"/>
    <property type="evidence" value="ECO:0007669"/>
    <property type="project" value="UniProtKB-KW"/>
</dbReference>
<keyword evidence="1" id="KW-1133">Transmembrane helix</keyword>
<evidence type="ECO:0000313" key="3">
    <source>
        <dbReference type="EMBL" id="MBC6611198.1"/>
    </source>
</evidence>
<keyword evidence="1" id="KW-0812">Transmembrane</keyword>
<dbReference type="RefSeq" id="WP_187319490.1">
    <property type="nucleotide sequence ID" value="NZ_JACSCY010000006.1"/>
</dbReference>
<evidence type="ECO:0000259" key="2">
    <source>
        <dbReference type="Pfam" id="PF06580"/>
    </source>
</evidence>
<dbReference type="EMBL" id="JACSCY010000006">
    <property type="protein sequence ID" value="MBC6611198.1"/>
    <property type="molecule type" value="Genomic_DNA"/>
</dbReference>
<keyword evidence="4" id="KW-1185">Reference proteome</keyword>
<dbReference type="SUPFAM" id="SSF55874">
    <property type="entry name" value="ATPase domain of HSP90 chaperone/DNA topoisomerase II/histidine kinase"/>
    <property type="match status" value="1"/>
</dbReference>
<dbReference type="Gene3D" id="3.30.565.10">
    <property type="entry name" value="Histidine kinase-like ATPase, C-terminal domain"/>
    <property type="match status" value="1"/>
</dbReference>
<dbReference type="Proteomes" id="UP000622017">
    <property type="component" value="Unassembled WGS sequence"/>
</dbReference>
<keyword evidence="3" id="KW-0418">Kinase</keyword>
<dbReference type="Pfam" id="PF06580">
    <property type="entry name" value="His_kinase"/>
    <property type="match status" value="1"/>
</dbReference>
<proteinExistence type="predicted"/>
<feature type="transmembrane region" description="Helical" evidence="1">
    <location>
        <begin position="134"/>
        <end position="152"/>
    </location>
</feature>
<accession>A0ABR7MJF3</accession>